<dbReference type="EMBL" id="VLLA01000039">
    <property type="protein sequence ID" value="TWI59484.1"/>
    <property type="molecule type" value="Genomic_DNA"/>
</dbReference>
<dbReference type="RefSeq" id="WP_038967771.1">
    <property type="nucleotide sequence ID" value="NZ_VLLA01000039.1"/>
</dbReference>
<comment type="caution">
    <text evidence="1">The sequence shown here is derived from an EMBL/GenBank/DDBJ whole genome shotgun (WGS) entry which is preliminary data.</text>
</comment>
<sequence length="128" mass="13895">MSQNYPNTPGSKGGGASKDAAEKVVSRAAMLRIAIIELMLNGYRLTADEIAKQLKESVLAIRPRVSELVKLGTLVKLTDRKTNISGMSAHVLRHKDSLTAVDLPQAIHAKPRRSAPRAMYSDQNALFG</sequence>
<proteinExistence type="predicted"/>
<name>A0A562QRX2_9BRAD</name>
<accession>A0A562QRX2</accession>
<dbReference type="AlphaFoldDB" id="A0A562QRX2"/>
<evidence type="ECO:0000313" key="2">
    <source>
        <dbReference type="Proteomes" id="UP000316291"/>
    </source>
</evidence>
<evidence type="ECO:0008006" key="3">
    <source>
        <dbReference type="Google" id="ProtNLM"/>
    </source>
</evidence>
<dbReference type="SUPFAM" id="SSF46785">
    <property type="entry name" value="Winged helix' DNA-binding domain"/>
    <property type="match status" value="1"/>
</dbReference>
<gene>
    <name evidence="1" type="ORF">IQ16_07939</name>
</gene>
<keyword evidence="2" id="KW-1185">Reference proteome</keyword>
<organism evidence="1 2">
    <name type="scientific">Bradyrhizobium huanghuaihaiense</name>
    <dbReference type="NCBI Taxonomy" id="990078"/>
    <lineage>
        <taxon>Bacteria</taxon>
        <taxon>Pseudomonadati</taxon>
        <taxon>Pseudomonadota</taxon>
        <taxon>Alphaproteobacteria</taxon>
        <taxon>Hyphomicrobiales</taxon>
        <taxon>Nitrobacteraceae</taxon>
        <taxon>Bradyrhizobium</taxon>
    </lineage>
</organism>
<reference evidence="1 2" key="1">
    <citation type="journal article" date="2015" name="Stand. Genomic Sci.">
        <title>Genomic Encyclopedia of Bacterial and Archaeal Type Strains, Phase III: the genomes of soil and plant-associated and newly described type strains.</title>
        <authorList>
            <person name="Whitman W.B."/>
            <person name="Woyke T."/>
            <person name="Klenk H.P."/>
            <person name="Zhou Y."/>
            <person name="Lilburn T.G."/>
            <person name="Beck B.J."/>
            <person name="De Vos P."/>
            <person name="Vandamme P."/>
            <person name="Eisen J.A."/>
            <person name="Garrity G."/>
            <person name="Hugenholtz P."/>
            <person name="Kyrpides N.C."/>
        </authorList>
    </citation>
    <scope>NUCLEOTIDE SEQUENCE [LARGE SCALE GENOMIC DNA]</scope>
    <source>
        <strain evidence="1 2">CGMCC 1.10948</strain>
    </source>
</reference>
<dbReference type="OrthoDB" id="8238936at2"/>
<dbReference type="Proteomes" id="UP000316291">
    <property type="component" value="Unassembled WGS sequence"/>
</dbReference>
<dbReference type="InterPro" id="IPR036390">
    <property type="entry name" value="WH_DNA-bd_sf"/>
</dbReference>
<protein>
    <recommendedName>
        <fullName evidence="3">Helix-turn-helix protein</fullName>
    </recommendedName>
</protein>
<evidence type="ECO:0000313" key="1">
    <source>
        <dbReference type="EMBL" id="TWI59484.1"/>
    </source>
</evidence>